<name>A0A4Q2S0R6_9ACTN</name>
<dbReference type="EMBL" id="SDWT01000001">
    <property type="protein sequence ID" value="RYB94746.1"/>
    <property type="molecule type" value="Genomic_DNA"/>
</dbReference>
<evidence type="ECO:0000259" key="1">
    <source>
        <dbReference type="Pfam" id="PF00561"/>
    </source>
</evidence>
<feature type="domain" description="AB hydrolase-1" evidence="1">
    <location>
        <begin position="36"/>
        <end position="144"/>
    </location>
</feature>
<dbReference type="PANTHER" id="PTHR43433">
    <property type="entry name" value="HYDROLASE, ALPHA/BETA FOLD FAMILY PROTEIN"/>
    <property type="match status" value="1"/>
</dbReference>
<dbReference type="Proteomes" id="UP000294071">
    <property type="component" value="Unassembled WGS sequence"/>
</dbReference>
<gene>
    <name evidence="2" type="ORF">EUA93_10545</name>
</gene>
<keyword evidence="3" id="KW-1185">Reference proteome</keyword>
<protein>
    <submittedName>
        <fullName evidence="2">Alpha/beta fold hydrolase</fullName>
    </submittedName>
</protein>
<reference evidence="2 3" key="1">
    <citation type="submission" date="2019-01" db="EMBL/GenBank/DDBJ databases">
        <title>Novel species of Nocardioides.</title>
        <authorList>
            <person name="Liu Q."/>
            <person name="Xin Y.-H."/>
        </authorList>
    </citation>
    <scope>NUCLEOTIDE SEQUENCE [LARGE SCALE GENOMIC DNA]</scope>
    <source>
        <strain evidence="2 3">CGMCC 4.6882</strain>
    </source>
</reference>
<dbReference type="SUPFAM" id="SSF53474">
    <property type="entry name" value="alpha/beta-Hydrolases"/>
    <property type="match status" value="1"/>
</dbReference>
<dbReference type="PANTHER" id="PTHR43433:SF5">
    <property type="entry name" value="AB HYDROLASE-1 DOMAIN-CONTAINING PROTEIN"/>
    <property type="match status" value="1"/>
</dbReference>
<dbReference type="OrthoDB" id="63519at2"/>
<dbReference type="Pfam" id="PF00561">
    <property type="entry name" value="Abhydrolase_1"/>
    <property type="match status" value="1"/>
</dbReference>
<dbReference type="InterPro" id="IPR050471">
    <property type="entry name" value="AB_hydrolase"/>
</dbReference>
<comment type="caution">
    <text evidence="2">The sequence shown here is derived from an EMBL/GenBank/DDBJ whole genome shotgun (WGS) entry which is preliminary data.</text>
</comment>
<dbReference type="AlphaFoldDB" id="A0A4Q2S0R6"/>
<dbReference type="Gene3D" id="3.40.50.1820">
    <property type="entry name" value="alpha/beta hydrolase"/>
    <property type="match status" value="1"/>
</dbReference>
<dbReference type="InterPro" id="IPR000073">
    <property type="entry name" value="AB_hydrolase_1"/>
</dbReference>
<sequence length="280" mass="29698">MRTPAVLPPVTTRSTVPVLRRRDTVLDFDLRGDAGPAVVQLHGLTSSRAREDLIAVDLVGELDGCRVLRYDARGHGRSTGPRDATAYGWPTLADDLLALVAHVFPGEQVHGVGSSMGSATLLHAAPASPSSFAGLTLCIPPTVWETRVAQGAAYEDCAVVVETQGVDALVEAGRAAPHPPAENPDKPVTWPDVAIDLLPTVFRGAALTDLPDRSVLAGLDVPALILAWIEDPAHPVSTSEQLHDLLPHSELVVARTHPDVRLWPAMVAEHVHRDAPVTPG</sequence>
<accession>A0A4Q2S0R6</accession>
<dbReference type="GO" id="GO:0016787">
    <property type="term" value="F:hydrolase activity"/>
    <property type="evidence" value="ECO:0007669"/>
    <property type="project" value="UniProtKB-KW"/>
</dbReference>
<evidence type="ECO:0000313" key="3">
    <source>
        <dbReference type="Proteomes" id="UP000294071"/>
    </source>
</evidence>
<organism evidence="2 3">
    <name type="scientific">Nocardioides oleivorans</name>
    <dbReference type="NCBI Taxonomy" id="273676"/>
    <lineage>
        <taxon>Bacteria</taxon>
        <taxon>Bacillati</taxon>
        <taxon>Actinomycetota</taxon>
        <taxon>Actinomycetes</taxon>
        <taxon>Propionibacteriales</taxon>
        <taxon>Nocardioidaceae</taxon>
        <taxon>Nocardioides</taxon>
    </lineage>
</organism>
<evidence type="ECO:0000313" key="2">
    <source>
        <dbReference type="EMBL" id="RYB94746.1"/>
    </source>
</evidence>
<keyword evidence="2" id="KW-0378">Hydrolase</keyword>
<proteinExistence type="predicted"/>
<dbReference type="InterPro" id="IPR029058">
    <property type="entry name" value="AB_hydrolase_fold"/>
</dbReference>